<feature type="transmembrane region" description="Helical" evidence="7">
    <location>
        <begin position="223"/>
        <end position="241"/>
    </location>
</feature>
<gene>
    <name evidence="8" type="ORF">J5Y03_08880</name>
</gene>
<evidence type="ECO:0000256" key="4">
    <source>
        <dbReference type="ARBA" id="ARBA00022692"/>
    </source>
</evidence>
<keyword evidence="3 8" id="KW-0808">Transferase</keyword>
<feature type="transmembrane region" description="Helical" evidence="7">
    <location>
        <begin position="19"/>
        <end position="35"/>
    </location>
</feature>
<feature type="transmembrane region" description="Helical" evidence="7">
    <location>
        <begin position="166"/>
        <end position="184"/>
    </location>
</feature>
<organism evidence="8 9">
    <name type="scientific">Gottfriedia endophytica</name>
    <dbReference type="NCBI Taxonomy" id="2820819"/>
    <lineage>
        <taxon>Bacteria</taxon>
        <taxon>Bacillati</taxon>
        <taxon>Bacillota</taxon>
        <taxon>Bacilli</taxon>
        <taxon>Bacillales</taxon>
        <taxon>Bacillaceae</taxon>
        <taxon>Gottfriedia</taxon>
    </lineage>
</organism>
<keyword evidence="2" id="KW-1003">Cell membrane</keyword>
<dbReference type="InterPro" id="IPR001640">
    <property type="entry name" value="Lgt"/>
</dbReference>
<keyword evidence="9" id="KW-1185">Reference proteome</keyword>
<evidence type="ECO:0000256" key="1">
    <source>
        <dbReference type="ARBA" id="ARBA00007150"/>
    </source>
</evidence>
<reference evidence="8" key="1">
    <citation type="submission" date="2021-04" db="EMBL/GenBank/DDBJ databases">
        <title>Genome seq and assembly of Bacillus sp.</title>
        <authorList>
            <person name="Chhetri G."/>
        </authorList>
    </citation>
    <scope>NUCLEOTIDE SEQUENCE</scope>
    <source>
        <strain evidence="8">RG28</strain>
    </source>
</reference>
<dbReference type="AlphaFoldDB" id="A0A940NPR6"/>
<comment type="similarity">
    <text evidence="1">Belongs to the Lgt family.</text>
</comment>
<dbReference type="EC" id="2.4.99.-" evidence="8"/>
<protein>
    <submittedName>
        <fullName evidence="8">Prolipoprotein diacylglyceryl transferase</fullName>
        <ecNumber evidence="8">2.4.99.-</ecNumber>
    </submittedName>
</protein>
<dbReference type="Pfam" id="PF01790">
    <property type="entry name" value="LGT"/>
    <property type="match status" value="1"/>
</dbReference>
<keyword evidence="4 7" id="KW-0812">Transmembrane</keyword>
<sequence>MHTPVMIPIFGLHLHPHRFFESLAFFIGFRIYLRFRRKTTISEEKTVYILIGAILGSFIGSALVASLQDISKLTHSIETYGFVGIFQGKTIVGGLFGGILGVETGKKVAGHTKSTGDDMVIPLAVAMCIGRIGCFLTGLQDDTYGNPTSFIFGIDVGDGVKRHPTSLYDIAFLLVIVTVIRIFTHQKPYEGFQFALFCTSYFLYRFGIEFLKPTIKPYLGLSSIQWTCVLGLLYYSIYFIVKRRMKYAESPVYIH</sequence>
<feature type="transmembrane region" description="Helical" evidence="7">
    <location>
        <begin position="120"/>
        <end position="139"/>
    </location>
</feature>
<evidence type="ECO:0000256" key="5">
    <source>
        <dbReference type="ARBA" id="ARBA00022989"/>
    </source>
</evidence>
<accession>A0A940NPR6</accession>
<dbReference type="GO" id="GO:0005886">
    <property type="term" value="C:plasma membrane"/>
    <property type="evidence" value="ECO:0007669"/>
    <property type="project" value="InterPro"/>
</dbReference>
<dbReference type="Proteomes" id="UP000682134">
    <property type="component" value="Unassembled WGS sequence"/>
</dbReference>
<feature type="transmembrane region" description="Helical" evidence="7">
    <location>
        <begin position="79"/>
        <end position="100"/>
    </location>
</feature>
<evidence type="ECO:0000256" key="2">
    <source>
        <dbReference type="ARBA" id="ARBA00022475"/>
    </source>
</evidence>
<evidence type="ECO:0000256" key="3">
    <source>
        <dbReference type="ARBA" id="ARBA00022679"/>
    </source>
</evidence>
<keyword evidence="5 7" id="KW-1133">Transmembrane helix</keyword>
<evidence type="ECO:0000313" key="8">
    <source>
        <dbReference type="EMBL" id="MBP0725303.1"/>
    </source>
</evidence>
<dbReference type="PANTHER" id="PTHR30589">
    <property type="entry name" value="PROLIPOPROTEIN DIACYLGLYCERYL TRANSFERASE"/>
    <property type="match status" value="1"/>
</dbReference>
<dbReference type="GO" id="GO:0042158">
    <property type="term" value="P:lipoprotein biosynthetic process"/>
    <property type="evidence" value="ECO:0007669"/>
    <property type="project" value="InterPro"/>
</dbReference>
<feature type="transmembrane region" description="Helical" evidence="7">
    <location>
        <begin position="47"/>
        <end position="67"/>
    </location>
</feature>
<evidence type="ECO:0000256" key="6">
    <source>
        <dbReference type="ARBA" id="ARBA00023136"/>
    </source>
</evidence>
<name>A0A940NPR6_9BACI</name>
<feature type="transmembrane region" description="Helical" evidence="7">
    <location>
        <begin position="191"/>
        <end position="211"/>
    </location>
</feature>
<keyword evidence="6 7" id="KW-0472">Membrane</keyword>
<dbReference type="EMBL" id="JAGIYQ010000005">
    <property type="protein sequence ID" value="MBP0725303.1"/>
    <property type="molecule type" value="Genomic_DNA"/>
</dbReference>
<evidence type="ECO:0000256" key="7">
    <source>
        <dbReference type="SAM" id="Phobius"/>
    </source>
</evidence>
<keyword evidence="8" id="KW-0328">Glycosyltransferase</keyword>
<dbReference type="PANTHER" id="PTHR30589:SF0">
    <property type="entry name" value="PHOSPHATIDYLGLYCEROL--PROLIPOPROTEIN DIACYLGLYCERYL TRANSFERASE"/>
    <property type="match status" value="1"/>
</dbReference>
<proteinExistence type="inferred from homology"/>
<comment type="caution">
    <text evidence="8">The sequence shown here is derived from an EMBL/GenBank/DDBJ whole genome shotgun (WGS) entry which is preliminary data.</text>
</comment>
<dbReference type="GO" id="GO:0008961">
    <property type="term" value="F:phosphatidylglycerol-prolipoprotein diacylglyceryl transferase activity"/>
    <property type="evidence" value="ECO:0007669"/>
    <property type="project" value="InterPro"/>
</dbReference>
<evidence type="ECO:0000313" key="9">
    <source>
        <dbReference type="Proteomes" id="UP000682134"/>
    </source>
</evidence>